<evidence type="ECO:0000313" key="5">
    <source>
        <dbReference type="EMBL" id="KKM97413.1"/>
    </source>
</evidence>
<feature type="domain" description="HTH luxR-type" evidence="4">
    <location>
        <begin position="55"/>
        <end position="120"/>
    </location>
</feature>
<evidence type="ECO:0000256" key="3">
    <source>
        <dbReference type="ARBA" id="ARBA00023163"/>
    </source>
</evidence>
<dbReference type="CDD" id="cd06170">
    <property type="entry name" value="LuxR_C_like"/>
    <property type="match status" value="1"/>
</dbReference>
<keyword evidence="2" id="KW-0238">DNA-binding</keyword>
<dbReference type="PROSITE" id="PS50043">
    <property type="entry name" value="HTH_LUXR_2"/>
    <property type="match status" value="1"/>
</dbReference>
<protein>
    <recommendedName>
        <fullName evidence="4">HTH luxR-type domain-containing protein</fullName>
    </recommendedName>
</protein>
<accession>A0A0F9LVH6</accession>
<dbReference type="GO" id="GO:0006355">
    <property type="term" value="P:regulation of DNA-templated transcription"/>
    <property type="evidence" value="ECO:0007669"/>
    <property type="project" value="InterPro"/>
</dbReference>
<dbReference type="PRINTS" id="PR00038">
    <property type="entry name" value="HTHLUXR"/>
</dbReference>
<organism evidence="5">
    <name type="scientific">marine sediment metagenome</name>
    <dbReference type="NCBI Taxonomy" id="412755"/>
    <lineage>
        <taxon>unclassified sequences</taxon>
        <taxon>metagenomes</taxon>
        <taxon>ecological metagenomes</taxon>
    </lineage>
</organism>
<evidence type="ECO:0000256" key="2">
    <source>
        <dbReference type="ARBA" id="ARBA00023125"/>
    </source>
</evidence>
<dbReference type="InterPro" id="IPR016032">
    <property type="entry name" value="Sig_transdc_resp-reg_C-effctor"/>
</dbReference>
<dbReference type="EMBL" id="LAZR01005749">
    <property type="protein sequence ID" value="KKM97413.1"/>
    <property type="molecule type" value="Genomic_DNA"/>
</dbReference>
<dbReference type="SUPFAM" id="SSF46894">
    <property type="entry name" value="C-terminal effector domain of the bipartite response regulators"/>
    <property type="match status" value="1"/>
</dbReference>
<dbReference type="InterPro" id="IPR036388">
    <property type="entry name" value="WH-like_DNA-bd_sf"/>
</dbReference>
<keyword evidence="1" id="KW-0805">Transcription regulation</keyword>
<dbReference type="InterPro" id="IPR000792">
    <property type="entry name" value="Tscrpt_reg_LuxR_C"/>
</dbReference>
<dbReference type="Pfam" id="PF00196">
    <property type="entry name" value="GerE"/>
    <property type="match status" value="1"/>
</dbReference>
<sequence>MDFAEDSYVKIVGVSGDFHYGFIKTLTERGLHLLICLHEEGDSAVGYEIESGSMAADWGKLLSDTEKVIINSLSQGLATKDIADELALSPNTVRSHIRGLRLKLQLDNRRQLVAFAQGMDKRLKKKE</sequence>
<dbReference type="PANTHER" id="PTHR44688:SF16">
    <property type="entry name" value="DNA-BINDING TRANSCRIPTIONAL ACTIVATOR DEVR_DOSR"/>
    <property type="match status" value="1"/>
</dbReference>
<evidence type="ECO:0000259" key="4">
    <source>
        <dbReference type="PROSITE" id="PS50043"/>
    </source>
</evidence>
<dbReference type="PANTHER" id="PTHR44688">
    <property type="entry name" value="DNA-BINDING TRANSCRIPTIONAL ACTIVATOR DEVR_DOSR"/>
    <property type="match status" value="1"/>
</dbReference>
<evidence type="ECO:0000256" key="1">
    <source>
        <dbReference type="ARBA" id="ARBA00023015"/>
    </source>
</evidence>
<gene>
    <name evidence="5" type="ORF">LCGC14_1168170</name>
</gene>
<keyword evidence="3" id="KW-0804">Transcription</keyword>
<dbReference type="AlphaFoldDB" id="A0A0F9LVH6"/>
<dbReference type="SMART" id="SM00421">
    <property type="entry name" value="HTH_LUXR"/>
    <property type="match status" value="1"/>
</dbReference>
<dbReference type="Gene3D" id="1.10.10.10">
    <property type="entry name" value="Winged helix-like DNA-binding domain superfamily/Winged helix DNA-binding domain"/>
    <property type="match status" value="1"/>
</dbReference>
<proteinExistence type="predicted"/>
<comment type="caution">
    <text evidence="5">The sequence shown here is derived from an EMBL/GenBank/DDBJ whole genome shotgun (WGS) entry which is preliminary data.</text>
</comment>
<reference evidence="5" key="1">
    <citation type="journal article" date="2015" name="Nature">
        <title>Complex archaea that bridge the gap between prokaryotes and eukaryotes.</title>
        <authorList>
            <person name="Spang A."/>
            <person name="Saw J.H."/>
            <person name="Jorgensen S.L."/>
            <person name="Zaremba-Niedzwiedzka K."/>
            <person name="Martijn J."/>
            <person name="Lind A.E."/>
            <person name="van Eijk R."/>
            <person name="Schleper C."/>
            <person name="Guy L."/>
            <person name="Ettema T.J."/>
        </authorList>
    </citation>
    <scope>NUCLEOTIDE SEQUENCE</scope>
</reference>
<name>A0A0F9LVH6_9ZZZZ</name>
<dbReference type="GO" id="GO:0003677">
    <property type="term" value="F:DNA binding"/>
    <property type="evidence" value="ECO:0007669"/>
    <property type="project" value="UniProtKB-KW"/>
</dbReference>